<reference evidence="2" key="1">
    <citation type="submission" date="2016-11" db="UniProtKB">
        <authorList>
            <consortium name="WormBaseParasite"/>
        </authorList>
    </citation>
    <scope>IDENTIFICATION</scope>
</reference>
<sequence length="59" mass="6606">MKRTADDRANGKFRCTWTESLRTARDGFLEPGLWLSALSHFSFGRRVGVILDASEAFGT</sequence>
<dbReference type="Proteomes" id="UP000095283">
    <property type="component" value="Unplaced"/>
</dbReference>
<name>A0A1I7XBY9_HETBA</name>
<accession>A0A1I7XBY9</accession>
<keyword evidence="1" id="KW-1185">Reference proteome</keyword>
<evidence type="ECO:0000313" key="2">
    <source>
        <dbReference type="WBParaSite" id="Hba_15203"/>
    </source>
</evidence>
<dbReference type="AlphaFoldDB" id="A0A1I7XBY9"/>
<organism evidence="1 2">
    <name type="scientific">Heterorhabditis bacteriophora</name>
    <name type="common">Entomopathogenic nematode worm</name>
    <dbReference type="NCBI Taxonomy" id="37862"/>
    <lineage>
        <taxon>Eukaryota</taxon>
        <taxon>Metazoa</taxon>
        <taxon>Ecdysozoa</taxon>
        <taxon>Nematoda</taxon>
        <taxon>Chromadorea</taxon>
        <taxon>Rhabditida</taxon>
        <taxon>Rhabditina</taxon>
        <taxon>Rhabditomorpha</taxon>
        <taxon>Strongyloidea</taxon>
        <taxon>Heterorhabditidae</taxon>
        <taxon>Heterorhabditis</taxon>
    </lineage>
</organism>
<evidence type="ECO:0000313" key="1">
    <source>
        <dbReference type="Proteomes" id="UP000095283"/>
    </source>
</evidence>
<proteinExistence type="predicted"/>
<protein>
    <submittedName>
        <fullName evidence="2">Transposase</fullName>
    </submittedName>
</protein>
<dbReference type="WBParaSite" id="Hba_15203">
    <property type="protein sequence ID" value="Hba_15203"/>
    <property type="gene ID" value="Hba_15203"/>
</dbReference>